<dbReference type="Pfam" id="PF00076">
    <property type="entry name" value="RRM_1"/>
    <property type="match status" value="2"/>
</dbReference>
<feature type="compositionally biased region" description="Low complexity" evidence="3">
    <location>
        <begin position="482"/>
        <end position="495"/>
    </location>
</feature>
<dbReference type="OrthoDB" id="1875751at2759"/>
<feature type="compositionally biased region" description="Pro residues" evidence="3">
    <location>
        <begin position="74"/>
        <end position="88"/>
    </location>
</feature>
<dbReference type="OMA" id="AICHPER"/>
<feature type="domain" description="RRM" evidence="4">
    <location>
        <begin position="174"/>
        <end position="249"/>
    </location>
</feature>
<reference evidence="5 6" key="1">
    <citation type="submission" date="2014-11" db="EMBL/GenBank/DDBJ databases">
        <authorList>
            <person name="Zhu J."/>
            <person name="Qi W."/>
            <person name="Song R."/>
        </authorList>
    </citation>
    <scope>NUCLEOTIDE SEQUENCE [LARGE SCALE GENOMIC DNA]</scope>
</reference>
<evidence type="ECO:0000313" key="6">
    <source>
        <dbReference type="Proteomes" id="UP000041254"/>
    </source>
</evidence>
<feature type="region of interest" description="Disordered" evidence="3">
    <location>
        <begin position="339"/>
        <end position="360"/>
    </location>
</feature>
<dbReference type="SMART" id="SM00360">
    <property type="entry name" value="RRM"/>
    <property type="match status" value="2"/>
</dbReference>
<dbReference type="EMBL" id="CDMY01000226">
    <property type="protein sequence ID" value="CEL94753.1"/>
    <property type="molecule type" value="Genomic_DNA"/>
</dbReference>
<dbReference type="VEuPathDB" id="CryptoDB:Vbra_11687"/>
<dbReference type="InterPro" id="IPR000504">
    <property type="entry name" value="RRM_dom"/>
</dbReference>
<dbReference type="Gene3D" id="3.30.70.330">
    <property type="match status" value="2"/>
</dbReference>
<feature type="compositionally biased region" description="Pro residues" evidence="3">
    <location>
        <begin position="1"/>
        <end position="13"/>
    </location>
</feature>
<feature type="compositionally biased region" description="Low complexity" evidence="3">
    <location>
        <begin position="407"/>
        <end position="424"/>
    </location>
</feature>
<keyword evidence="1 2" id="KW-0694">RNA-binding</keyword>
<feature type="region of interest" description="Disordered" evidence="3">
    <location>
        <begin position="467"/>
        <end position="496"/>
    </location>
</feature>
<dbReference type="AlphaFoldDB" id="A0A0G4EH07"/>
<name>A0A0G4EH07_VITBC</name>
<feature type="compositionally biased region" description="Low complexity" evidence="3">
    <location>
        <begin position="14"/>
        <end position="31"/>
    </location>
</feature>
<dbReference type="CDD" id="cd00590">
    <property type="entry name" value="RRM_SF"/>
    <property type="match status" value="1"/>
</dbReference>
<dbReference type="GO" id="GO:0003730">
    <property type="term" value="F:mRNA 3'-UTR binding"/>
    <property type="evidence" value="ECO:0007669"/>
    <property type="project" value="TreeGrafter"/>
</dbReference>
<dbReference type="InParanoid" id="A0A0G4EH07"/>
<dbReference type="SUPFAM" id="SSF54928">
    <property type="entry name" value="RNA-binding domain, RBD"/>
    <property type="match status" value="2"/>
</dbReference>
<evidence type="ECO:0000256" key="2">
    <source>
        <dbReference type="PROSITE-ProRule" id="PRU00176"/>
    </source>
</evidence>
<feature type="compositionally biased region" description="Pro residues" evidence="3">
    <location>
        <begin position="52"/>
        <end position="61"/>
    </location>
</feature>
<dbReference type="InterPro" id="IPR050886">
    <property type="entry name" value="RNA-binding_reg"/>
</dbReference>
<evidence type="ECO:0000256" key="3">
    <source>
        <dbReference type="SAM" id="MobiDB-lite"/>
    </source>
</evidence>
<dbReference type="PANTHER" id="PTHR48024:SF56">
    <property type="entry name" value="HETEROGENEOUS NUCLEAR RIBONUCLEOPROTEIN A0"/>
    <property type="match status" value="1"/>
</dbReference>
<dbReference type="GO" id="GO:0005634">
    <property type="term" value="C:nucleus"/>
    <property type="evidence" value="ECO:0007669"/>
    <property type="project" value="TreeGrafter"/>
</dbReference>
<proteinExistence type="predicted"/>
<dbReference type="Proteomes" id="UP000041254">
    <property type="component" value="Unassembled WGS sequence"/>
</dbReference>
<feature type="region of interest" description="Disordered" evidence="3">
    <location>
        <begin position="407"/>
        <end position="426"/>
    </location>
</feature>
<gene>
    <name evidence="5" type="ORF">Vbra_11687</name>
</gene>
<dbReference type="InterPro" id="IPR012677">
    <property type="entry name" value="Nucleotide-bd_a/b_plait_sf"/>
</dbReference>
<feature type="compositionally biased region" description="Low complexity" evidence="3">
    <location>
        <begin position="89"/>
        <end position="109"/>
    </location>
</feature>
<evidence type="ECO:0000256" key="1">
    <source>
        <dbReference type="ARBA" id="ARBA00022884"/>
    </source>
</evidence>
<feature type="compositionally biased region" description="Gly residues" evidence="3">
    <location>
        <begin position="341"/>
        <end position="354"/>
    </location>
</feature>
<keyword evidence="6" id="KW-1185">Reference proteome</keyword>
<accession>A0A0G4EH07</accession>
<dbReference type="STRING" id="1169540.A0A0G4EH07"/>
<protein>
    <recommendedName>
        <fullName evidence="4">RRM domain-containing protein</fullName>
    </recommendedName>
</protein>
<organism evidence="5 6">
    <name type="scientific">Vitrella brassicaformis (strain CCMP3155)</name>
    <dbReference type="NCBI Taxonomy" id="1169540"/>
    <lineage>
        <taxon>Eukaryota</taxon>
        <taxon>Sar</taxon>
        <taxon>Alveolata</taxon>
        <taxon>Colpodellida</taxon>
        <taxon>Vitrellaceae</taxon>
        <taxon>Vitrella</taxon>
    </lineage>
</organism>
<dbReference type="PANTHER" id="PTHR48024">
    <property type="entry name" value="GEO13361P1-RELATED"/>
    <property type="match status" value="1"/>
</dbReference>
<dbReference type="PROSITE" id="PS50102">
    <property type="entry name" value="RRM"/>
    <property type="match status" value="2"/>
</dbReference>
<evidence type="ECO:0000259" key="4">
    <source>
        <dbReference type="PROSITE" id="PS50102"/>
    </source>
</evidence>
<feature type="region of interest" description="Disordered" evidence="3">
    <location>
        <begin position="1"/>
        <end position="122"/>
    </location>
</feature>
<dbReference type="InterPro" id="IPR035979">
    <property type="entry name" value="RBD_domain_sf"/>
</dbReference>
<feature type="domain" description="RRM" evidence="4">
    <location>
        <begin position="262"/>
        <end position="338"/>
    </location>
</feature>
<evidence type="ECO:0000313" key="5">
    <source>
        <dbReference type="EMBL" id="CEL94753.1"/>
    </source>
</evidence>
<sequence length="526" mass="55679">MAQPPGRAPPHPASSPSGSPSPSHPSTSLASQEPSAPPVPRGLSQHRTAPPHSSPPQPPDVSQPSHRRASEPPTSSPQPYEPSAPPPAAVAAAAASSGPPSGEGSAVVVRGPGEGGGAPVSSLDDYRRLLAPLTRLQLIEMLAQACAGRLPTSANSNAVRTEVMRVVGRSRAHRRTYVKNLPYSSDQSVLIREFSRFGEIEEAVVVRDHLGRSRGYGFVTFQTMEAARRAATTPMVIDRRQVLVGIAADMYGLDAPDDVARRKLFVRNLPHSVTPSVLERAFAQYGKVHESVVLYDRYGMSRGFGFVTFTDVDAAHRALLDCEQIIHDRLCFVHLATERQNGGGGGSPSGGGRLSGTRASMESGTVMGPVPPITQIRPHQFFSHPQAYSSAYPAAAAAQMPYPTTPMAQAAPASSSSPFASVTARPPGAYPRPPQHLAYERPASPMLPPSVDQQQQQTYQQYYAGAAGGHQGGRMAAEGTYQQHQQQQGPQVHSQAGYPTYPYGWAFATGGGGASSSSAPRPPYTG</sequence>